<evidence type="ECO:0000313" key="2">
    <source>
        <dbReference type="EMBL" id="GGF54947.1"/>
    </source>
</evidence>
<dbReference type="GO" id="GO:0005829">
    <property type="term" value="C:cytosol"/>
    <property type="evidence" value="ECO:0007669"/>
    <property type="project" value="TreeGrafter"/>
</dbReference>
<dbReference type="PANTHER" id="PTHR30296">
    <property type="entry name" value="UNCHARACTERIZED PROTEIN YKGE"/>
    <property type="match status" value="1"/>
</dbReference>
<gene>
    <name evidence="2" type="ORF">GCM10011332_05410</name>
</gene>
<name>A0A917BSC2_9PROT</name>
<evidence type="ECO:0000259" key="1">
    <source>
        <dbReference type="Pfam" id="PF02754"/>
    </source>
</evidence>
<sequence length="252" mass="28121">MSRTPIEKPKSVYFFGTCLVDLFYPEAGVAGIELIKREGVEVIFPQAQSCCGQPAFNSGQRDKARDVARAQLDLFTKDIPVVLPSGSCAGMMFKHYPELFEGDVDYNKACALANRVYELSDFLLNVLKIKLTDKGEPMRVTWHGSCHSQREMGVRSQPKDLINQLENVELVELKRETECCGFGGTFAVRQPEISAAMVSDKADDVEATQAQKLVSGDCGCMMNITGHLDYRKSDVQGLHLAEFLWERTNDPR</sequence>
<comment type="caution">
    <text evidence="2">The sequence shown here is derived from an EMBL/GenBank/DDBJ whole genome shotgun (WGS) entry which is preliminary data.</text>
</comment>
<feature type="domain" description="Cysteine-rich" evidence="1">
    <location>
        <begin position="12"/>
        <end position="92"/>
    </location>
</feature>
<dbReference type="AlphaFoldDB" id="A0A917BSC2"/>
<reference evidence="2" key="1">
    <citation type="journal article" date="2014" name="Int. J. Syst. Evol. Microbiol.">
        <title>Complete genome sequence of Corynebacterium casei LMG S-19264T (=DSM 44701T), isolated from a smear-ripened cheese.</title>
        <authorList>
            <consortium name="US DOE Joint Genome Institute (JGI-PGF)"/>
            <person name="Walter F."/>
            <person name="Albersmeier A."/>
            <person name="Kalinowski J."/>
            <person name="Ruckert C."/>
        </authorList>
    </citation>
    <scope>NUCLEOTIDE SEQUENCE</scope>
    <source>
        <strain evidence="2">CGMCC 1.15254</strain>
    </source>
</reference>
<dbReference type="EMBL" id="BMHV01000003">
    <property type="protein sequence ID" value="GGF54947.1"/>
    <property type="molecule type" value="Genomic_DNA"/>
</dbReference>
<dbReference type="Pfam" id="PF02754">
    <property type="entry name" value="CCG"/>
    <property type="match status" value="2"/>
</dbReference>
<feature type="domain" description="Cysteine-rich" evidence="1">
    <location>
        <begin position="140"/>
        <end position="224"/>
    </location>
</feature>
<protein>
    <submittedName>
        <fullName evidence="2">Fe-S oxidoreductase</fullName>
    </submittedName>
</protein>
<reference evidence="2" key="2">
    <citation type="submission" date="2020-09" db="EMBL/GenBank/DDBJ databases">
        <authorList>
            <person name="Sun Q."/>
            <person name="Zhou Y."/>
        </authorList>
    </citation>
    <scope>NUCLEOTIDE SEQUENCE</scope>
    <source>
        <strain evidence="2">CGMCC 1.15254</strain>
    </source>
</reference>
<keyword evidence="3" id="KW-1185">Reference proteome</keyword>
<organism evidence="2 3">
    <name type="scientific">Terasakiella brassicae</name>
    <dbReference type="NCBI Taxonomy" id="1634917"/>
    <lineage>
        <taxon>Bacteria</taxon>
        <taxon>Pseudomonadati</taxon>
        <taxon>Pseudomonadota</taxon>
        <taxon>Alphaproteobacteria</taxon>
        <taxon>Rhodospirillales</taxon>
        <taxon>Terasakiellaceae</taxon>
        <taxon>Terasakiella</taxon>
    </lineage>
</organism>
<dbReference type="PANTHER" id="PTHR30296:SF0">
    <property type="entry name" value="LACTATE UTILIZATION PROTEIN A"/>
    <property type="match status" value="1"/>
</dbReference>
<dbReference type="RefSeq" id="WP_188661235.1">
    <property type="nucleotide sequence ID" value="NZ_BMHV01000003.1"/>
</dbReference>
<dbReference type="GO" id="GO:0016491">
    <property type="term" value="F:oxidoreductase activity"/>
    <property type="evidence" value="ECO:0007669"/>
    <property type="project" value="UniProtKB-ARBA"/>
</dbReference>
<dbReference type="Proteomes" id="UP000632498">
    <property type="component" value="Unassembled WGS sequence"/>
</dbReference>
<accession>A0A917BSC2</accession>
<proteinExistence type="predicted"/>
<dbReference type="InterPro" id="IPR004017">
    <property type="entry name" value="Cys_rich_dom"/>
</dbReference>
<evidence type="ECO:0000313" key="3">
    <source>
        <dbReference type="Proteomes" id="UP000632498"/>
    </source>
</evidence>